<comment type="caution">
    <text evidence="1">The sequence shown here is derived from an EMBL/GenBank/DDBJ whole genome shotgun (WGS) entry which is preliminary data.</text>
</comment>
<sequence>MGAGCALALSSAAPVDWRNPPKRAYLGRSTIGIPSIGIGMAL</sequence>
<evidence type="ECO:0000313" key="2">
    <source>
        <dbReference type="Proteomes" id="UP000039021"/>
    </source>
</evidence>
<dbReference type="Proteomes" id="UP000039021">
    <property type="component" value="Unassembled WGS sequence"/>
</dbReference>
<reference evidence="2" key="1">
    <citation type="submission" date="2015-03" db="EMBL/GenBank/DDBJ databases">
        <authorList>
            <consortium name="Pathogen Informatics"/>
        </authorList>
    </citation>
    <scope>NUCLEOTIDE SEQUENCE [LARGE SCALE GENOMIC DNA]</scope>
    <source>
        <strain evidence="2">N09902308</strain>
    </source>
</reference>
<proteinExistence type="predicted"/>
<organism evidence="1 2">
    <name type="scientific">Mycobacterium tuberculosis</name>
    <dbReference type="NCBI Taxonomy" id="1773"/>
    <lineage>
        <taxon>Bacteria</taxon>
        <taxon>Bacillati</taxon>
        <taxon>Actinomycetota</taxon>
        <taxon>Actinomycetes</taxon>
        <taxon>Mycobacteriales</taxon>
        <taxon>Mycobacteriaceae</taxon>
        <taxon>Mycobacterium</taxon>
        <taxon>Mycobacterium tuberculosis complex</taxon>
    </lineage>
</organism>
<name>A0A916PDB5_MYCTX</name>
<gene>
    <name evidence="1" type="ORF">ERS007739_05268</name>
</gene>
<evidence type="ECO:0000313" key="1">
    <source>
        <dbReference type="EMBL" id="CPB47908.1"/>
    </source>
</evidence>
<protein>
    <submittedName>
        <fullName evidence="1">Uncharacterized protein</fullName>
    </submittedName>
</protein>
<dbReference type="AlphaFoldDB" id="A0A916PDB5"/>
<accession>A0A916PDB5</accession>
<dbReference type="EMBL" id="CSBK01004020">
    <property type="protein sequence ID" value="CPB47908.1"/>
    <property type="molecule type" value="Genomic_DNA"/>
</dbReference>